<dbReference type="SUPFAM" id="SSF53448">
    <property type="entry name" value="Nucleotide-diphospho-sugar transferases"/>
    <property type="match status" value="1"/>
</dbReference>
<dbReference type="EMBL" id="UINC01006980">
    <property type="protein sequence ID" value="SVA30759.1"/>
    <property type="molecule type" value="Genomic_DNA"/>
</dbReference>
<accession>A0A381URF2</accession>
<dbReference type="Gene3D" id="3.90.550.10">
    <property type="entry name" value="Spore Coat Polysaccharide Biosynthesis Protein SpsA, Chain A"/>
    <property type="match status" value="1"/>
</dbReference>
<protein>
    <recommendedName>
        <fullName evidence="1">Nucleotidyl transferase domain-containing protein</fullName>
    </recommendedName>
</protein>
<dbReference type="AlphaFoldDB" id="A0A381URF2"/>
<feature type="domain" description="Nucleotidyl transferase" evidence="1">
    <location>
        <begin position="9"/>
        <end position="168"/>
    </location>
</feature>
<dbReference type="Pfam" id="PF00483">
    <property type="entry name" value="NTP_transferase"/>
    <property type="match status" value="1"/>
</dbReference>
<evidence type="ECO:0000259" key="1">
    <source>
        <dbReference type="Pfam" id="PF00483"/>
    </source>
</evidence>
<gene>
    <name evidence="2" type="ORF">METZ01_LOCUS83613</name>
</gene>
<dbReference type="InterPro" id="IPR029044">
    <property type="entry name" value="Nucleotide-diphossugar_trans"/>
</dbReference>
<proteinExistence type="predicted"/>
<name>A0A381URF2_9ZZZZ</name>
<evidence type="ECO:0000313" key="2">
    <source>
        <dbReference type="EMBL" id="SVA30759.1"/>
    </source>
</evidence>
<dbReference type="InterPro" id="IPR005835">
    <property type="entry name" value="NTP_transferase_dom"/>
</dbReference>
<organism evidence="2">
    <name type="scientific">marine metagenome</name>
    <dbReference type="NCBI Taxonomy" id="408172"/>
    <lineage>
        <taxon>unclassified sequences</taxon>
        <taxon>metagenomes</taxon>
        <taxon>ecological metagenomes</taxon>
    </lineage>
</organism>
<sequence length="302" mass="32980">MTSPKPILVVLAAGMGSRYGGLKQIDPVGPTGETLLDYSIFDAVVAGFGEVIFVIRRDIEEAFVTGVGAKYADIDGVSVRYAFQELDDLPDGFHLPTGRQKPWGTAHAVLAACDLVHGPFAVINADDFYGAHAFEMLSEQLSAPSEDYAMVGFLLRETLSAHGAVTRGLCRTAADFLTKIVEISDIEADGNGATYPSESGGICRLSGDETVSMNFWGFSETIMSRLEQGMIQFLQQNLEDLNSEYLLPDVVDRLIVDGDVRVRVLRGGGPWFGVTYQQDRETVIRNIRELIDGGAYPERLWS</sequence>
<reference evidence="2" key="1">
    <citation type="submission" date="2018-05" db="EMBL/GenBank/DDBJ databases">
        <authorList>
            <person name="Lanie J.A."/>
            <person name="Ng W.-L."/>
            <person name="Kazmierczak K.M."/>
            <person name="Andrzejewski T.M."/>
            <person name="Davidsen T.M."/>
            <person name="Wayne K.J."/>
            <person name="Tettelin H."/>
            <person name="Glass J.I."/>
            <person name="Rusch D."/>
            <person name="Podicherti R."/>
            <person name="Tsui H.-C.T."/>
            <person name="Winkler M.E."/>
        </authorList>
    </citation>
    <scope>NUCLEOTIDE SEQUENCE</scope>
</reference>